<keyword evidence="6" id="KW-1185">Reference proteome</keyword>
<evidence type="ECO:0000256" key="1">
    <source>
        <dbReference type="ARBA" id="ARBA00023125"/>
    </source>
</evidence>
<dbReference type="PRINTS" id="PR00053">
    <property type="entry name" value="FORKHEAD"/>
</dbReference>
<evidence type="ECO:0000313" key="6">
    <source>
        <dbReference type="Proteomes" id="UP000507470"/>
    </source>
</evidence>
<dbReference type="FunFam" id="1.10.10.10:FF:000135">
    <property type="entry name" value="forkhead box protein G1"/>
    <property type="match status" value="1"/>
</dbReference>
<protein>
    <recommendedName>
        <fullName evidence="4">Fork-head domain-containing protein</fullName>
    </recommendedName>
</protein>
<dbReference type="PANTHER" id="PTHR11829">
    <property type="entry name" value="FORKHEAD BOX PROTEIN"/>
    <property type="match status" value="1"/>
</dbReference>
<dbReference type="InterPro" id="IPR001766">
    <property type="entry name" value="Fork_head_dom"/>
</dbReference>
<keyword evidence="1 3" id="KW-0238">DNA-binding</keyword>
<dbReference type="EMBL" id="CACVKT020009028">
    <property type="protein sequence ID" value="CAC5419379.1"/>
    <property type="molecule type" value="Genomic_DNA"/>
</dbReference>
<dbReference type="OrthoDB" id="5954824at2759"/>
<proteinExistence type="predicted"/>
<feature type="DNA-binding region" description="Fork-head" evidence="3">
    <location>
        <begin position="27"/>
        <end position="119"/>
    </location>
</feature>
<dbReference type="InterPro" id="IPR030456">
    <property type="entry name" value="TF_fork_head_CS_2"/>
</dbReference>
<evidence type="ECO:0000256" key="2">
    <source>
        <dbReference type="ARBA" id="ARBA00023242"/>
    </source>
</evidence>
<accession>A0A6J8EF95</accession>
<evidence type="ECO:0000313" key="5">
    <source>
        <dbReference type="EMBL" id="CAC5419379.1"/>
    </source>
</evidence>
<dbReference type="Proteomes" id="UP000507470">
    <property type="component" value="Unassembled WGS sequence"/>
</dbReference>
<keyword evidence="2 3" id="KW-0539">Nucleus</keyword>
<dbReference type="PROSITE" id="PS50039">
    <property type="entry name" value="FORK_HEAD_3"/>
    <property type="match status" value="1"/>
</dbReference>
<dbReference type="AlphaFoldDB" id="A0A6J8EF95"/>
<reference evidence="5 6" key="1">
    <citation type="submission" date="2020-06" db="EMBL/GenBank/DDBJ databases">
        <authorList>
            <person name="Li R."/>
            <person name="Bekaert M."/>
        </authorList>
    </citation>
    <scope>NUCLEOTIDE SEQUENCE [LARGE SCALE GENOMIC DNA]</scope>
    <source>
        <strain evidence="6">wild</strain>
    </source>
</reference>
<dbReference type="CDD" id="cd20035">
    <property type="entry name" value="FH_FOXQ2-like"/>
    <property type="match status" value="1"/>
</dbReference>
<dbReference type="GO" id="GO:0030154">
    <property type="term" value="P:cell differentiation"/>
    <property type="evidence" value="ECO:0007669"/>
    <property type="project" value="TreeGrafter"/>
</dbReference>
<evidence type="ECO:0000259" key="4">
    <source>
        <dbReference type="PROSITE" id="PS50039"/>
    </source>
</evidence>
<dbReference type="Pfam" id="PF00250">
    <property type="entry name" value="Forkhead"/>
    <property type="match status" value="1"/>
</dbReference>
<dbReference type="SUPFAM" id="SSF46785">
    <property type="entry name" value="Winged helix' DNA-binding domain"/>
    <property type="match status" value="1"/>
</dbReference>
<dbReference type="GO" id="GO:0000978">
    <property type="term" value="F:RNA polymerase II cis-regulatory region sequence-specific DNA binding"/>
    <property type="evidence" value="ECO:0007669"/>
    <property type="project" value="TreeGrafter"/>
</dbReference>
<dbReference type="PANTHER" id="PTHR11829:SF142">
    <property type="entry name" value="FORK-HEAD DOMAIN-CONTAINING PROTEIN"/>
    <property type="match status" value="1"/>
</dbReference>
<feature type="domain" description="Fork-head" evidence="4">
    <location>
        <begin position="27"/>
        <end position="119"/>
    </location>
</feature>
<gene>
    <name evidence="5" type="ORF">MCOR_51722</name>
</gene>
<dbReference type="GO" id="GO:0000981">
    <property type="term" value="F:DNA-binding transcription factor activity, RNA polymerase II-specific"/>
    <property type="evidence" value="ECO:0007669"/>
    <property type="project" value="TreeGrafter"/>
</dbReference>
<dbReference type="InterPro" id="IPR050211">
    <property type="entry name" value="FOX_domain-containing"/>
</dbReference>
<dbReference type="Gene3D" id="1.10.10.10">
    <property type="entry name" value="Winged helix-like DNA-binding domain superfamily/Winged helix DNA-binding domain"/>
    <property type="match status" value="1"/>
</dbReference>
<dbReference type="SMART" id="SM00339">
    <property type="entry name" value="FH"/>
    <property type="match status" value="1"/>
</dbReference>
<sequence length="280" mass="32461">MEIENCDQVDTLKDKVQTGEKNCSSPKPGMSYIALISLAIQSSPSRKMLLSEIYNWITENYPYYKMEERSWRNSIRHNLSLNECFVKSGRCENGKGNYWSIHPANIDDFANGDFRRRRARRRVRKCDEELQKLVSCDDDEDDDNSSVVDEPYCTIVPQNAYVPMTSTWAPTDHLTAMFSVEAILSPEDRIRYFCRNNSSEEINSTNEMYQHSYQGNNEIFVQSNCQGFMQSNDHQTFVHPSTFNVNVNVSVQGIPNNIDQMIPSWQDTFNRLQTDLHTKC</sequence>
<organism evidence="5 6">
    <name type="scientific">Mytilus coruscus</name>
    <name type="common">Sea mussel</name>
    <dbReference type="NCBI Taxonomy" id="42192"/>
    <lineage>
        <taxon>Eukaryota</taxon>
        <taxon>Metazoa</taxon>
        <taxon>Spiralia</taxon>
        <taxon>Lophotrochozoa</taxon>
        <taxon>Mollusca</taxon>
        <taxon>Bivalvia</taxon>
        <taxon>Autobranchia</taxon>
        <taxon>Pteriomorphia</taxon>
        <taxon>Mytilida</taxon>
        <taxon>Mytiloidea</taxon>
        <taxon>Mytilidae</taxon>
        <taxon>Mytilinae</taxon>
        <taxon>Mytilus</taxon>
    </lineage>
</organism>
<comment type="subcellular location">
    <subcellularLocation>
        <location evidence="3">Nucleus</location>
    </subcellularLocation>
</comment>
<dbReference type="InterPro" id="IPR036390">
    <property type="entry name" value="WH_DNA-bd_sf"/>
</dbReference>
<dbReference type="GO" id="GO:0005634">
    <property type="term" value="C:nucleus"/>
    <property type="evidence" value="ECO:0007669"/>
    <property type="project" value="UniProtKB-SubCell"/>
</dbReference>
<dbReference type="PROSITE" id="PS00658">
    <property type="entry name" value="FORK_HEAD_2"/>
    <property type="match status" value="1"/>
</dbReference>
<dbReference type="GO" id="GO:0009653">
    <property type="term" value="P:anatomical structure morphogenesis"/>
    <property type="evidence" value="ECO:0007669"/>
    <property type="project" value="TreeGrafter"/>
</dbReference>
<dbReference type="InterPro" id="IPR036388">
    <property type="entry name" value="WH-like_DNA-bd_sf"/>
</dbReference>
<evidence type="ECO:0000256" key="3">
    <source>
        <dbReference type="PROSITE-ProRule" id="PRU00089"/>
    </source>
</evidence>
<dbReference type="InterPro" id="IPR047519">
    <property type="entry name" value="FH_FOXQ2-like"/>
</dbReference>
<name>A0A6J8EF95_MYTCO</name>